<dbReference type="InterPro" id="IPR002569">
    <property type="entry name" value="Met_Sox_Rdtase_MsrA_dom"/>
</dbReference>
<dbReference type="PANTHER" id="PTHR42799">
    <property type="entry name" value="MITOCHONDRIAL PEPTIDE METHIONINE SULFOXIDE REDUCTASE"/>
    <property type="match status" value="1"/>
</dbReference>
<dbReference type="EC" id="1.8.4.11" evidence="5"/>
<evidence type="ECO:0000256" key="5">
    <source>
        <dbReference type="HAMAP-Rule" id="MF_01401"/>
    </source>
</evidence>
<dbReference type="Proteomes" id="UP000838748">
    <property type="component" value="Unassembled WGS sequence"/>
</dbReference>
<dbReference type="Gene3D" id="3.30.1060.10">
    <property type="entry name" value="Peptide methionine sulphoxide reductase MsrA"/>
    <property type="match status" value="1"/>
</dbReference>
<comment type="catalytic activity">
    <reaction evidence="3 5">
        <text>L-methionyl-[protein] + [thioredoxin]-disulfide + H2O = L-methionyl-(S)-S-oxide-[protein] + [thioredoxin]-dithiol</text>
        <dbReference type="Rhea" id="RHEA:14217"/>
        <dbReference type="Rhea" id="RHEA-COMP:10698"/>
        <dbReference type="Rhea" id="RHEA-COMP:10700"/>
        <dbReference type="Rhea" id="RHEA-COMP:12313"/>
        <dbReference type="Rhea" id="RHEA-COMP:12315"/>
        <dbReference type="ChEBI" id="CHEBI:15377"/>
        <dbReference type="ChEBI" id="CHEBI:16044"/>
        <dbReference type="ChEBI" id="CHEBI:29950"/>
        <dbReference type="ChEBI" id="CHEBI:44120"/>
        <dbReference type="ChEBI" id="CHEBI:50058"/>
        <dbReference type="EC" id="1.8.4.11"/>
    </reaction>
</comment>
<proteinExistence type="inferred from homology"/>
<dbReference type="EMBL" id="CAKLDM010000002">
    <property type="protein sequence ID" value="CAH0541611.1"/>
    <property type="molecule type" value="Genomic_DNA"/>
</dbReference>
<evidence type="ECO:0000313" key="7">
    <source>
        <dbReference type="EMBL" id="CAH0541611.1"/>
    </source>
</evidence>
<protein>
    <recommendedName>
        <fullName evidence="5">Peptide methionine sulfoxide reductase MsrA</fullName>
        <shortName evidence="5">Protein-methionine-S-oxide reductase</shortName>
        <ecNumber evidence="5">1.8.4.11</ecNumber>
    </recommendedName>
    <alternativeName>
        <fullName evidence="5">Peptide-methionine (S)-S-oxide reductase</fullName>
        <shortName evidence="5">Peptide Met(O) reductase</shortName>
    </alternativeName>
</protein>
<sequence length="208" mass="23224">MLDKQKIISAKESLPGRSEAMRVNDTHFVNGSNLKMSSSDTQQEVVLGMGCFWGAERLFWQVEGVISTSVGYAGGYTPNPTYDEVCSGKTGHTEVVRVVFDPQIVPLTTLLKQFWENHDPTQGMRQGNDIGTQYRSVIYTRNEQQLAVAKTSMAEYQSLLNNQLAITTEVALLTEYYFAEDYHQQYLAKNPEGYCGLGGTGVCFPPER</sequence>
<name>A0ABN8E9L0_9VIBR</name>
<dbReference type="HAMAP" id="MF_01401">
    <property type="entry name" value="MsrA"/>
    <property type="match status" value="1"/>
</dbReference>
<dbReference type="Pfam" id="PF01625">
    <property type="entry name" value="PMSR"/>
    <property type="match status" value="1"/>
</dbReference>
<evidence type="ECO:0000256" key="1">
    <source>
        <dbReference type="ARBA" id="ARBA00005591"/>
    </source>
</evidence>
<evidence type="ECO:0000256" key="3">
    <source>
        <dbReference type="ARBA" id="ARBA00047806"/>
    </source>
</evidence>
<dbReference type="RefSeq" id="WP_237363137.1">
    <property type="nucleotide sequence ID" value="NZ_CAKLDM010000002.1"/>
</dbReference>
<dbReference type="InterPro" id="IPR050162">
    <property type="entry name" value="MsrA_MetSO_reductase"/>
</dbReference>
<comment type="caution">
    <text evidence="7">The sequence shown here is derived from an EMBL/GenBank/DDBJ whole genome shotgun (WGS) entry which is preliminary data.</text>
</comment>
<dbReference type="GO" id="GO:0008113">
    <property type="term" value="F:peptide-methionine (S)-S-oxide reductase activity"/>
    <property type="evidence" value="ECO:0007669"/>
    <property type="project" value="UniProtKB-EC"/>
</dbReference>
<comment type="similarity">
    <text evidence="1 5">Belongs to the MsrA Met sulfoxide reductase family.</text>
</comment>
<evidence type="ECO:0000256" key="2">
    <source>
        <dbReference type="ARBA" id="ARBA00023002"/>
    </source>
</evidence>
<accession>A0ABN8E9L0</accession>
<evidence type="ECO:0000259" key="6">
    <source>
        <dbReference type="Pfam" id="PF01625"/>
    </source>
</evidence>
<feature type="active site" evidence="5">
    <location>
        <position position="51"/>
    </location>
</feature>
<reference evidence="7" key="1">
    <citation type="submission" date="2021-11" db="EMBL/GenBank/DDBJ databases">
        <authorList>
            <person name="Rodrigo-Torres L."/>
            <person name="Arahal R. D."/>
            <person name="Lucena T."/>
        </authorList>
    </citation>
    <scope>NUCLEOTIDE SEQUENCE</scope>
    <source>
        <strain evidence="7">CECT 7928</strain>
    </source>
</reference>
<gene>
    <name evidence="5 7" type="primary">msrA</name>
    <name evidence="7" type="ORF">VMF7928_03676</name>
</gene>
<evidence type="ECO:0000313" key="8">
    <source>
        <dbReference type="Proteomes" id="UP000838748"/>
    </source>
</evidence>
<comment type="function">
    <text evidence="5">Has an important function as a repair enzyme for proteins that have been inactivated by oxidation. Catalyzes the reversible oxidation-reduction of methionine sulfoxide in proteins to methionine.</text>
</comment>
<evidence type="ECO:0000256" key="4">
    <source>
        <dbReference type="ARBA" id="ARBA00048782"/>
    </source>
</evidence>
<dbReference type="SUPFAM" id="SSF55068">
    <property type="entry name" value="Peptide methionine sulfoxide reductase"/>
    <property type="match status" value="1"/>
</dbReference>
<dbReference type="InterPro" id="IPR036509">
    <property type="entry name" value="Met_Sox_Rdtase_MsrA_sf"/>
</dbReference>
<keyword evidence="2 5" id="KW-0560">Oxidoreductase</keyword>
<keyword evidence="8" id="KW-1185">Reference proteome</keyword>
<dbReference type="NCBIfam" id="TIGR00401">
    <property type="entry name" value="msrA"/>
    <property type="match status" value="1"/>
</dbReference>
<dbReference type="PANTHER" id="PTHR42799:SF2">
    <property type="entry name" value="MITOCHONDRIAL PEPTIDE METHIONINE SULFOXIDE REDUCTASE"/>
    <property type="match status" value="1"/>
</dbReference>
<comment type="catalytic activity">
    <reaction evidence="4 5">
        <text>[thioredoxin]-disulfide + L-methionine + H2O = L-methionine (S)-S-oxide + [thioredoxin]-dithiol</text>
        <dbReference type="Rhea" id="RHEA:19993"/>
        <dbReference type="Rhea" id="RHEA-COMP:10698"/>
        <dbReference type="Rhea" id="RHEA-COMP:10700"/>
        <dbReference type="ChEBI" id="CHEBI:15377"/>
        <dbReference type="ChEBI" id="CHEBI:29950"/>
        <dbReference type="ChEBI" id="CHEBI:50058"/>
        <dbReference type="ChEBI" id="CHEBI:57844"/>
        <dbReference type="ChEBI" id="CHEBI:58772"/>
        <dbReference type="EC" id="1.8.4.11"/>
    </reaction>
</comment>
<organism evidence="7 8">
    <name type="scientific">Vibrio marisflavi CECT 7928</name>
    <dbReference type="NCBI Taxonomy" id="634439"/>
    <lineage>
        <taxon>Bacteria</taxon>
        <taxon>Pseudomonadati</taxon>
        <taxon>Pseudomonadota</taxon>
        <taxon>Gammaproteobacteria</taxon>
        <taxon>Vibrionales</taxon>
        <taxon>Vibrionaceae</taxon>
        <taxon>Vibrio</taxon>
    </lineage>
</organism>
<feature type="domain" description="Peptide methionine sulphoxide reductase MsrA" evidence="6">
    <location>
        <begin position="45"/>
        <end position="195"/>
    </location>
</feature>